<dbReference type="RefSeq" id="WP_053820688.1">
    <property type="nucleotide sequence ID" value="NZ_CP006911.1"/>
</dbReference>
<dbReference type="KEGG" id="tsn:W908_08290"/>
<keyword evidence="1" id="KW-0812">Transmembrane</keyword>
<keyword evidence="1" id="KW-1133">Transmembrane helix</keyword>
<evidence type="ECO:0000256" key="1">
    <source>
        <dbReference type="SAM" id="Phobius"/>
    </source>
</evidence>
<dbReference type="OrthoDB" id="9929921at2"/>
<evidence type="ECO:0000313" key="2">
    <source>
        <dbReference type="EMBL" id="ALE02797.1"/>
    </source>
</evidence>
<keyword evidence="1" id="KW-0472">Membrane</keyword>
<dbReference type="Proteomes" id="UP000068905">
    <property type="component" value="Chromosome"/>
</dbReference>
<protein>
    <submittedName>
        <fullName evidence="2">Uncharacterized protein</fullName>
    </submittedName>
</protein>
<dbReference type="AlphaFoldDB" id="A0A0M4LRH4"/>
<feature type="transmembrane region" description="Helical" evidence="1">
    <location>
        <begin position="44"/>
        <end position="63"/>
    </location>
</feature>
<feature type="transmembrane region" description="Helical" evidence="1">
    <location>
        <begin position="114"/>
        <end position="137"/>
    </location>
</feature>
<feature type="transmembrane region" description="Helical" evidence="1">
    <location>
        <begin position="84"/>
        <end position="108"/>
    </location>
</feature>
<keyword evidence="3" id="KW-1185">Reference proteome</keyword>
<sequence length="139" mass="15590">MNIKIRNTFAEIIGALIAMTWMWLQLTDASTMTIELVSKVLAQGIGISIILIIILHIVFNILSSIISGQYEKDIDDERDKIYELYALQLSSVIFGISIVTTLVLLGWFNLSINTGLIVITFAGFIGSIISLFLKIYLYR</sequence>
<gene>
    <name evidence="2" type="ORF">W908_08290</name>
</gene>
<feature type="transmembrane region" description="Helical" evidence="1">
    <location>
        <begin position="7"/>
        <end position="24"/>
    </location>
</feature>
<evidence type="ECO:0000313" key="3">
    <source>
        <dbReference type="Proteomes" id="UP000068905"/>
    </source>
</evidence>
<accession>A0A0M4LRH4</accession>
<reference evidence="2 3" key="1">
    <citation type="journal article" date="2015" name="Genome Announc.">
        <title>Genome Sequence of 'Candidatus Thioglobus singularis' Strain PS1, a Mixotroph from the SUP05 Clade of Marine Gammaproteobacteria.</title>
        <authorList>
            <person name="Marshall K.T."/>
            <person name="Morris R.M."/>
        </authorList>
    </citation>
    <scope>NUCLEOTIDE SEQUENCE [LARGE SCALE GENOMIC DNA]</scope>
    <source>
        <strain evidence="2 3">PS1</strain>
    </source>
</reference>
<name>A0A0M4LRH4_9GAMM</name>
<dbReference type="STRING" id="1125411.W908_08290"/>
<organism evidence="2 3">
    <name type="scientific">Candidatus Pseudothioglobus singularis PS1</name>
    <dbReference type="NCBI Taxonomy" id="1125411"/>
    <lineage>
        <taxon>Bacteria</taxon>
        <taxon>Pseudomonadati</taxon>
        <taxon>Pseudomonadota</taxon>
        <taxon>Gammaproteobacteria</taxon>
        <taxon>Candidatus Pseudothioglobaceae</taxon>
        <taxon>Candidatus Pseudothioglobus</taxon>
    </lineage>
</organism>
<dbReference type="EMBL" id="CP006911">
    <property type="protein sequence ID" value="ALE02797.1"/>
    <property type="molecule type" value="Genomic_DNA"/>
</dbReference>
<proteinExistence type="predicted"/>